<dbReference type="PANTHER" id="PTHR11365:SF23">
    <property type="entry name" value="HYPOTHETICAL 5-OXOPROLINASE (EUROFUNG)-RELATED"/>
    <property type="match status" value="1"/>
</dbReference>
<dbReference type="PANTHER" id="PTHR11365">
    <property type="entry name" value="5-OXOPROLINASE RELATED"/>
    <property type="match status" value="1"/>
</dbReference>
<dbReference type="Pfam" id="PF02538">
    <property type="entry name" value="Hydantoinase_B"/>
    <property type="match status" value="1"/>
</dbReference>
<feature type="domain" description="Hydantoinase B/oxoprolinase" evidence="1">
    <location>
        <begin position="10"/>
        <end position="516"/>
    </location>
</feature>
<dbReference type="GO" id="GO:0017168">
    <property type="term" value="F:5-oxoprolinase (ATP-hydrolyzing) activity"/>
    <property type="evidence" value="ECO:0007669"/>
    <property type="project" value="TreeGrafter"/>
</dbReference>
<dbReference type="GO" id="GO:0006749">
    <property type="term" value="P:glutathione metabolic process"/>
    <property type="evidence" value="ECO:0007669"/>
    <property type="project" value="TreeGrafter"/>
</dbReference>
<dbReference type="GO" id="GO:0005829">
    <property type="term" value="C:cytosol"/>
    <property type="evidence" value="ECO:0007669"/>
    <property type="project" value="TreeGrafter"/>
</dbReference>
<dbReference type="InterPro" id="IPR003692">
    <property type="entry name" value="Hydantoinase_B"/>
</dbReference>
<evidence type="ECO:0000259" key="1">
    <source>
        <dbReference type="Pfam" id="PF02538"/>
    </source>
</evidence>
<dbReference type="InterPro" id="IPR045079">
    <property type="entry name" value="Oxoprolinase-like"/>
</dbReference>
<gene>
    <name evidence="2" type="ORF">EXN61_22915</name>
</gene>
<proteinExistence type="predicted"/>
<reference evidence="2 3" key="1">
    <citation type="journal article" date="2019" name="Appl. Microbiol. Biotechnol.">
        <title>Differential efficiency of wild type rhizogenic strains for rol gene transformation of plants.</title>
        <authorList>
            <person name="Desmet S."/>
            <person name="De Keyser E."/>
            <person name="Van Vaerenbergh J."/>
            <person name="Baeyen S."/>
            <person name="Van Huylenbroeck J."/>
            <person name="Geelen D."/>
            <person name="Dhooghe E."/>
        </authorList>
    </citation>
    <scope>NUCLEOTIDE SEQUENCE [LARGE SCALE GENOMIC DNA]</scope>
    <source>
        <strain evidence="2 3">MAFF210266</strain>
    </source>
</reference>
<sequence>MRGGTMSKIDPITTEVISKYLQSVVDEMGSVIIRTAFSTNIKEREDCTTAILNEKGDLVTLAERIPFHLGSLLGIGNYVLQHIDIDSLEDGDVFIGNDAYRGGGTHLNDMVLMQPIFIDGRYVGWATNLAHHSDFVDRSHKHIFQEGLRIPPIRLYRKGVLQQDVMDLILLNCQVPRERKNDFAAQMAANRLAIQRYRSLCERYSLATVKAVEAEIMDYAERKTRESLQRIPNGTYRYSSRFDTNLIDDILDLNVVVEIKDGSIHFDLSNNPKQVDAPINMVITATLATLYYCVKTLVDLDVPPNSGFHRAISVSAEPGSILNAQEPAAVYSRTDLSTRIIDMVFAALQPAIPEQVMAACTGGGLVTISGTDPRTGRFYVYNDMNGGGMGARFALDGMDGTQVHTTNTGNLPVEALELEFPLRVERYEFVQDSGGPGRSRGGMCFRRTVRVLGHDAVVHAGGTNAILSPFGIDGGQPGQVCRVELSSGNKLTKRSGKMKSGDTVTMIAASGGGYGPASERSRAKIEKDLREERISLAAAKEQYGYSD</sequence>
<dbReference type="AlphaFoldDB" id="A0A546XR38"/>
<evidence type="ECO:0000313" key="3">
    <source>
        <dbReference type="Proteomes" id="UP000317023"/>
    </source>
</evidence>
<evidence type="ECO:0000313" key="2">
    <source>
        <dbReference type="EMBL" id="TRB03195.1"/>
    </source>
</evidence>
<organism evidence="2 3">
    <name type="scientific">Agrobacterium tumefaciens</name>
    <dbReference type="NCBI Taxonomy" id="358"/>
    <lineage>
        <taxon>Bacteria</taxon>
        <taxon>Pseudomonadati</taxon>
        <taxon>Pseudomonadota</taxon>
        <taxon>Alphaproteobacteria</taxon>
        <taxon>Hyphomicrobiales</taxon>
        <taxon>Rhizobiaceae</taxon>
        <taxon>Rhizobium/Agrobacterium group</taxon>
        <taxon>Agrobacterium</taxon>
        <taxon>Agrobacterium tumefaciens complex</taxon>
    </lineage>
</organism>
<protein>
    <submittedName>
        <fullName evidence="2">Hydantoinase B/oxoprolinase family protein</fullName>
    </submittedName>
</protein>
<name>A0A546XR38_AGRTU</name>
<dbReference type="EMBL" id="SGOE01000009">
    <property type="protein sequence ID" value="TRB03195.1"/>
    <property type="molecule type" value="Genomic_DNA"/>
</dbReference>
<comment type="caution">
    <text evidence="2">The sequence shown here is derived from an EMBL/GenBank/DDBJ whole genome shotgun (WGS) entry which is preliminary data.</text>
</comment>
<accession>A0A546XR38</accession>
<dbReference type="Proteomes" id="UP000317023">
    <property type="component" value="Unassembled WGS sequence"/>
</dbReference>